<evidence type="ECO:0000313" key="1">
    <source>
        <dbReference type="EMBL" id="JAH80775.1"/>
    </source>
</evidence>
<reference evidence="1" key="1">
    <citation type="submission" date="2014-11" db="EMBL/GenBank/DDBJ databases">
        <authorList>
            <person name="Amaro Gonzalez C."/>
        </authorList>
    </citation>
    <scope>NUCLEOTIDE SEQUENCE</scope>
</reference>
<dbReference type="EMBL" id="GBXM01027802">
    <property type="protein sequence ID" value="JAH80775.1"/>
    <property type="molecule type" value="Transcribed_RNA"/>
</dbReference>
<sequence length="61" mass="6771">MGAQDEYIHFEFRREKIIREGRSGAFRNGGQRGFSPSPAEHLGVQLHAGGIAGVRGDRYRA</sequence>
<organism evidence="1">
    <name type="scientific">Anguilla anguilla</name>
    <name type="common">European freshwater eel</name>
    <name type="synonym">Muraena anguilla</name>
    <dbReference type="NCBI Taxonomy" id="7936"/>
    <lineage>
        <taxon>Eukaryota</taxon>
        <taxon>Metazoa</taxon>
        <taxon>Chordata</taxon>
        <taxon>Craniata</taxon>
        <taxon>Vertebrata</taxon>
        <taxon>Euteleostomi</taxon>
        <taxon>Actinopterygii</taxon>
        <taxon>Neopterygii</taxon>
        <taxon>Teleostei</taxon>
        <taxon>Anguilliformes</taxon>
        <taxon>Anguillidae</taxon>
        <taxon>Anguilla</taxon>
    </lineage>
</organism>
<accession>A0A0E9VTX5</accession>
<name>A0A0E9VTX5_ANGAN</name>
<protein>
    <submittedName>
        <fullName evidence="1">Uncharacterized protein</fullName>
    </submittedName>
</protein>
<reference evidence="1" key="2">
    <citation type="journal article" date="2015" name="Fish Shellfish Immunol.">
        <title>Early steps in the European eel (Anguilla anguilla)-Vibrio vulnificus interaction in the gills: Role of the RtxA13 toxin.</title>
        <authorList>
            <person name="Callol A."/>
            <person name="Pajuelo D."/>
            <person name="Ebbesson L."/>
            <person name="Teles M."/>
            <person name="MacKenzie S."/>
            <person name="Amaro C."/>
        </authorList>
    </citation>
    <scope>NUCLEOTIDE SEQUENCE</scope>
</reference>
<proteinExistence type="predicted"/>
<dbReference type="AlphaFoldDB" id="A0A0E9VTX5"/>